<accession>A0ABP4DJ83</accession>
<keyword evidence="1" id="KW-0812">Transmembrane</keyword>
<evidence type="ECO:0000313" key="3">
    <source>
        <dbReference type="Proteomes" id="UP001501072"/>
    </source>
</evidence>
<proteinExistence type="predicted"/>
<protein>
    <recommendedName>
        <fullName evidence="4">DUF4230 domain-containing protein</fullName>
    </recommendedName>
</protein>
<evidence type="ECO:0008006" key="4">
    <source>
        <dbReference type="Google" id="ProtNLM"/>
    </source>
</evidence>
<evidence type="ECO:0000256" key="1">
    <source>
        <dbReference type="SAM" id="Phobius"/>
    </source>
</evidence>
<keyword evidence="1" id="KW-0472">Membrane</keyword>
<organism evidence="2 3">
    <name type="scientific">Streptomyces thermogriseus</name>
    <dbReference type="NCBI Taxonomy" id="75292"/>
    <lineage>
        <taxon>Bacteria</taxon>
        <taxon>Bacillati</taxon>
        <taxon>Actinomycetota</taxon>
        <taxon>Actinomycetes</taxon>
        <taxon>Kitasatosporales</taxon>
        <taxon>Streptomycetaceae</taxon>
        <taxon>Streptomyces</taxon>
    </lineage>
</organism>
<comment type="caution">
    <text evidence="2">The sequence shown here is derived from an EMBL/GenBank/DDBJ whole genome shotgun (WGS) entry which is preliminary data.</text>
</comment>
<dbReference type="RefSeq" id="WP_346072800.1">
    <property type="nucleotide sequence ID" value="NZ_BAAAHU010000018.1"/>
</dbReference>
<sequence>MDKNKGRNAAEYTAKGFVASLAVFCLVGFVGWFGYVQIFTKGLERLPAKVCEGAVERDLVIQVLPQARSAEEGASLRNTKYDFTFQCQVVTSSESSVWGRIWVRPVSKADWFERFQARHGEKTVRVSVDGVEALARFDAEDAFSAAYVPCASPAIPSYDASRNKDYAVIAEVEVSVYEHRKPTGATLRQPLTDIAYQLTKHVYKLAKCKPSRDFPEELPRYEDD</sequence>
<dbReference type="Proteomes" id="UP001501072">
    <property type="component" value="Unassembled WGS sequence"/>
</dbReference>
<name>A0ABP4DJ83_9ACTN</name>
<feature type="transmembrane region" description="Helical" evidence="1">
    <location>
        <begin position="12"/>
        <end position="35"/>
    </location>
</feature>
<evidence type="ECO:0000313" key="2">
    <source>
        <dbReference type="EMBL" id="GAA1008725.1"/>
    </source>
</evidence>
<dbReference type="EMBL" id="BAAAHU010000018">
    <property type="protein sequence ID" value="GAA1008725.1"/>
    <property type="molecule type" value="Genomic_DNA"/>
</dbReference>
<gene>
    <name evidence="2" type="ORF">GCM10009564_22020</name>
</gene>
<keyword evidence="3" id="KW-1185">Reference proteome</keyword>
<keyword evidence="1" id="KW-1133">Transmembrane helix</keyword>
<reference evidence="3" key="1">
    <citation type="journal article" date="2019" name="Int. J. Syst. Evol. Microbiol.">
        <title>The Global Catalogue of Microorganisms (GCM) 10K type strain sequencing project: providing services to taxonomists for standard genome sequencing and annotation.</title>
        <authorList>
            <consortium name="The Broad Institute Genomics Platform"/>
            <consortium name="The Broad Institute Genome Sequencing Center for Infectious Disease"/>
            <person name="Wu L."/>
            <person name="Ma J."/>
        </authorList>
    </citation>
    <scope>NUCLEOTIDE SEQUENCE [LARGE SCALE GENOMIC DNA]</scope>
    <source>
        <strain evidence="3">JCM 11269</strain>
    </source>
</reference>